<accession>A0A8S1HC40</accession>
<dbReference type="Proteomes" id="UP000835052">
    <property type="component" value="Unassembled WGS sequence"/>
</dbReference>
<evidence type="ECO:0008006" key="4">
    <source>
        <dbReference type="Google" id="ProtNLM"/>
    </source>
</evidence>
<organism evidence="2 3">
    <name type="scientific">Caenorhabditis auriculariae</name>
    <dbReference type="NCBI Taxonomy" id="2777116"/>
    <lineage>
        <taxon>Eukaryota</taxon>
        <taxon>Metazoa</taxon>
        <taxon>Ecdysozoa</taxon>
        <taxon>Nematoda</taxon>
        <taxon>Chromadorea</taxon>
        <taxon>Rhabditida</taxon>
        <taxon>Rhabditina</taxon>
        <taxon>Rhabditomorpha</taxon>
        <taxon>Rhabditoidea</taxon>
        <taxon>Rhabditidae</taxon>
        <taxon>Peloderinae</taxon>
        <taxon>Caenorhabditis</taxon>
    </lineage>
</organism>
<dbReference type="OrthoDB" id="10255048at2759"/>
<dbReference type="AlphaFoldDB" id="A0A8S1HC40"/>
<dbReference type="EMBL" id="CAJGYM010000040">
    <property type="protein sequence ID" value="CAD6193953.1"/>
    <property type="molecule type" value="Genomic_DNA"/>
</dbReference>
<evidence type="ECO:0000313" key="2">
    <source>
        <dbReference type="EMBL" id="CAD6193953.1"/>
    </source>
</evidence>
<evidence type="ECO:0000313" key="3">
    <source>
        <dbReference type="Proteomes" id="UP000835052"/>
    </source>
</evidence>
<sequence>MNTDLNLTFDAAENFLPNNTSTPNSKTDDSTTEISQLLKAFSKFKAEEMSVEELQSQMLDMIKKKMGTEESLRRLLSLESNRSEGIGANATDVIILKHAAKEATDALKSLMWSGEYTVISNQKNKVISKGRVADCLQNNFNRNMIDKDLEMLTKERDQLRLDVNRHIENHAKAYEAFMTTRNSLKETHEEYAEASRKLKMAAAEIEEWEAKYYAVKQNASEELERASREYDELVRANEENTLSLRIKVRKYDIDLKSRNDEIALLRNRTSELAAIIEQLMEQVEGSDTESNRMASSFNE</sequence>
<keyword evidence="3" id="KW-1185">Reference proteome</keyword>
<protein>
    <recommendedName>
        <fullName evidence="4">Transforming acidic coiled-coil-containing protein C-terminal domain-containing protein</fullName>
    </recommendedName>
</protein>
<reference evidence="2" key="1">
    <citation type="submission" date="2020-10" db="EMBL/GenBank/DDBJ databases">
        <authorList>
            <person name="Kikuchi T."/>
        </authorList>
    </citation>
    <scope>NUCLEOTIDE SEQUENCE</scope>
    <source>
        <strain evidence="2">NKZ352</strain>
    </source>
</reference>
<gene>
    <name evidence="2" type="ORF">CAUJ_LOCUS9872</name>
</gene>
<comment type="caution">
    <text evidence="2">The sequence shown here is derived from an EMBL/GenBank/DDBJ whole genome shotgun (WGS) entry which is preliminary data.</text>
</comment>
<proteinExistence type="predicted"/>
<feature type="coiled-coil region" evidence="1">
    <location>
        <begin position="149"/>
        <end position="282"/>
    </location>
</feature>
<evidence type="ECO:0000256" key="1">
    <source>
        <dbReference type="SAM" id="Coils"/>
    </source>
</evidence>
<name>A0A8S1HC40_9PELO</name>
<keyword evidence="1" id="KW-0175">Coiled coil</keyword>